<dbReference type="EMBL" id="NJHN03000096">
    <property type="protein sequence ID" value="KAH9415466.1"/>
    <property type="molecule type" value="Genomic_DNA"/>
</dbReference>
<evidence type="ECO:0000313" key="1">
    <source>
        <dbReference type="EMBL" id="KAH9415466.1"/>
    </source>
</evidence>
<keyword evidence="2" id="KW-1185">Reference proteome</keyword>
<protein>
    <submittedName>
        <fullName evidence="1">Uncharacterized protein</fullName>
    </submittedName>
</protein>
<proteinExistence type="predicted"/>
<sequence>MKINVTTFVIEATSPVYTLDNCKLGSDIGEISPEASINQSINNDNDAFGRKKIVAIFFTLPPSTSSSFSCHFYPVVNNHQHQNELGKHVNFSTSPIT</sequence>
<gene>
    <name evidence="1" type="ORF">DERP_010322</name>
</gene>
<reference evidence="1 2" key="1">
    <citation type="journal article" date="2018" name="J. Allergy Clin. Immunol.">
        <title>High-quality assembly of Dermatophagoides pteronyssinus genome and transcriptome reveals a wide range of novel allergens.</title>
        <authorList>
            <person name="Liu X.Y."/>
            <person name="Yang K.Y."/>
            <person name="Wang M.Q."/>
            <person name="Kwok J.S."/>
            <person name="Zeng X."/>
            <person name="Yang Z."/>
            <person name="Xiao X.J."/>
            <person name="Lau C.P."/>
            <person name="Li Y."/>
            <person name="Huang Z.M."/>
            <person name="Ba J.G."/>
            <person name="Yim A.K."/>
            <person name="Ouyang C.Y."/>
            <person name="Ngai S.M."/>
            <person name="Chan T.F."/>
            <person name="Leung E.L."/>
            <person name="Liu L."/>
            <person name="Liu Z.G."/>
            <person name="Tsui S.K."/>
        </authorList>
    </citation>
    <scope>NUCLEOTIDE SEQUENCE [LARGE SCALE GENOMIC DNA]</scope>
    <source>
        <strain evidence="1">Derp</strain>
    </source>
</reference>
<evidence type="ECO:0000313" key="2">
    <source>
        <dbReference type="Proteomes" id="UP000887458"/>
    </source>
</evidence>
<accession>A0ABQ8IZ46</accession>
<dbReference type="Proteomes" id="UP000887458">
    <property type="component" value="Unassembled WGS sequence"/>
</dbReference>
<comment type="caution">
    <text evidence="1">The sequence shown here is derived from an EMBL/GenBank/DDBJ whole genome shotgun (WGS) entry which is preliminary data.</text>
</comment>
<reference evidence="1 2" key="2">
    <citation type="journal article" date="2022" name="Mol. Biol. Evol.">
        <title>Comparative Genomics Reveals Insights into the Divergent Evolution of Astigmatic Mites and Household Pest Adaptations.</title>
        <authorList>
            <person name="Xiong Q."/>
            <person name="Wan A.T."/>
            <person name="Liu X."/>
            <person name="Fung C.S."/>
            <person name="Xiao X."/>
            <person name="Malainual N."/>
            <person name="Hou J."/>
            <person name="Wang L."/>
            <person name="Wang M."/>
            <person name="Yang K.Y."/>
            <person name="Cui Y."/>
            <person name="Leung E.L."/>
            <person name="Nong W."/>
            <person name="Shin S.K."/>
            <person name="Au S.W."/>
            <person name="Jeong K.Y."/>
            <person name="Chew F.T."/>
            <person name="Hui J.H."/>
            <person name="Leung T.F."/>
            <person name="Tungtrongchitr A."/>
            <person name="Zhong N."/>
            <person name="Liu Z."/>
            <person name="Tsui S.K."/>
        </authorList>
    </citation>
    <scope>NUCLEOTIDE SEQUENCE [LARGE SCALE GENOMIC DNA]</scope>
    <source>
        <strain evidence="1">Derp</strain>
    </source>
</reference>
<organism evidence="1 2">
    <name type="scientific">Dermatophagoides pteronyssinus</name>
    <name type="common">European house dust mite</name>
    <dbReference type="NCBI Taxonomy" id="6956"/>
    <lineage>
        <taxon>Eukaryota</taxon>
        <taxon>Metazoa</taxon>
        <taxon>Ecdysozoa</taxon>
        <taxon>Arthropoda</taxon>
        <taxon>Chelicerata</taxon>
        <taxon>Arachnida</taxon>
        <taxon>Acari</taxon>
        <taxon>Acariformes</taxon>
        <taxon>Sarcoptiformes</taxon>
        <taxon>Astigmata</taxon>
        <taxon>Psoroptidia</taxon>
        <taxon>Analgoidea</taxon>
        <taxon>Pyroglyphidae</taxon>
        <taxon>Dermatophagoidinae</taxon>
        <taxon>Dermatophagoides</taxon>
    </lineage>
</organism>
<name>A0ABQ8IZ46_DERPT</name>